<proteinExistence type="inferred from homology"/>
<comment type="subcellular location">
    <subcellularLocation>
        <location evidence="1 5">Secreted</location>
    </subcellularLocation>
</comment>
<dbReference type="Gene3D" id="1.10.10.2460">
    <property type="match status" value="1"/>
</dbReference>
<evidence type="ECO:0000256" key="3">
    <source>
        <dbReference type="ARBA" id="ARBA00022525"/>
    </source>
</evidence>
<organism evidence="6 7">
    <name type="scientific">Phytophthora fragariaefolia</name>
    <dbReference type="NCBI Taxonomy" id="1490495"/>
    <lineage>
        <taxon>Eukaryota</taxon>
        <taxon>Sar</taxon>
        <taxon>Stramenopiles</taxon>
        <taxon>Oomycota</taxon>
        <taxon>Peronosporomycetes</taxon>
        <taxon>Peronosporales</taxon>
        <taxon>Peronosporaceae</taxon>
        <taxon>Phytophthora</taxon>
    </lineage>
</organism>
<comment type="function">
    <text evidence="5">Effector that suppresses plant defense responses during pathogen infection.</text>
</comment>
<keyword evidence="4 5" id="KW-0732">Signal</keyword>
<keyword evidence="7" id="KW-1185">Reference proteome</keyword>
<comment type="similarity">
    <text evidence="2 5">Belongs to the RxLR effector family.</text>
</comment>
<comment type="caution">
    <text evidence="6">The sequence shown here is derived from an EMBL/GenBank/DDBJ whole genome shotgun (WGS) entry which is preliminary data.</text>
</comment>
<dbReference type="Pfam" id="PF16810">
    <property type="entry name" value="RXLR"/>
    <property type="match status" value="1"/>
</dbReference>
<gene>
    <name evidence="6" type="ORF">Pfra01_002302800</name>
</gene>
<feature type="signal peptide" evidence="5">
    <location>
        <begin position="1"/>
        <end position="21"/>
    </location>
</feature>
<sequence length="127" mass="14466">MRLSFLLSIVVFIGHAVACNASDHTKTSMILDAAQNGEAASKRFLRVHESELSEKEERVFGIGRISEGQQVRNQAKEIMENYSEALRIFRLWEANGYTLSRLKTLLKSKKKYDQVYNSYAIHLDLAA</sequence>
<dbReference type="InterPro" id="IPR031825">
    <property type="entry name" value="RXLR"/>
</dbReference>
<dbReference type="EMBL" id="BSXT01003639">
    <property type="protein sequence ID" value="GMF54974.1"/>
    <property type="molecule type" value="Genomic_DNA"/>
</dbReference>
<evidence type="ECO:0000256" key="5">
    <source>
        <dbReference type="RuleBase" id="RU367124"/>
    </source>
</evidence>
<protein>
    <recommendedName>
        <fullName evidence="5">RxLR effector protein</fullName>
    </recommendedName>
</protein>
<evidence type="ECO:0000313" key="6">
    <source>
        <dbReference type="EMBL" id="GMF54974.1"/>
    </source>
</evidence>
<evidence type="ECO:0000256" key="4">
    <source>
        <dbReference type="ARBA" id="ARBA00022729"/>
    </source>
</evidence>
<keyword evidence="3 5" id="KW-0964">Secreted</keyword>
<name>A0A9W7D254_9STRA</name>
<dbReference type="Proteomes" id="UP001165121">
    <property type="component" value="Unassembled WGS sequence"/>
</dbReference>
<evidence type="ECO:0000256" key="2">
    <source>
        <dbReference type="ARBA" id="ARBA00010400"/>
    </source>
</evidence>
<evidence type="ECO:0000256" key="1">
    <source>
        <dbReference type="ARBA" id="ARBA00004613"/>
    </source>
</evidence>
<dbReference type="GO" id="GO:0005576">
    <property type="term" value="C:extracellular region"/>
    <property type="evidence" value="ECO:0007669"/>
    <property type="project" value="UniProtKB-SubCell"/>
</dbReference>
<accession>A0A9W7D254</accession>
<reference evidence="6" key="1">
    <citation type="submission" date="2023-04" db="EMBL/GenBank/DDBJ databases">
        <title>Phytophthora fragariaefolia NBRC 109709.</title>
        <authorList>
            <person name="Ichikawa N."/>
            <person name="Sato H."/>
            <person name="Tonouchi N."/>
        </authorList>
    </citation>
    <scope>NUCLEOTIDE SEQUENCE</scope>
    <source>
        <strain evidence="6">NBRC 109709</strain>
    </source>
</reference>
<feature type="chain" id="PRO_5041018652" description="RxLR effector protein" evidence="5">
    <location>
        <begin position="22"/>
        <end position="127"/>
    </location>
</feature>
<dbReference type="OrthoDB" id="114087at2759"/>
<dbReference type="AlphaFoldDB" id="A0A9W7D254"/>
<evidence type="ECO:0000313" key="7">
    <source>
        <dbReference type="Proteomes" id="UP001165121"/>
    </source>
</evidence>